<name>A0ABW5J815_9BACT</name>
<dbReference type="SUPFAM" id="SSF52172">
    <property type="entry name" value="CheY-like"/>
    <property type="match status" value="1"/>
</dbReference>
<comment type="caution">
    <text evidence="1">Lacks conserved residue(s) required for the propagation of feature annotation.</text>
</comment>
<dbReference type="SMART" id="SM00850">
    <property type="entry name" value="LytTR"/>
    <property type="match status" value="1"/>
</dbReference>
<dbReference type="Gene3D" id="2.40.50.1020">
    <property type="entry name" value="LytTr DNA-binding domain"/>
    <property type="match status" value="1"/>
</dbReference>
<protein>
    <submittedName>
        <fullName evidence="4">LytR/AlgR family response regulator transcription factor</fullName>
    </submittedName>
</protein>
<dbReference type="InterPro" id="IPR001789">
    <property type="entry name" value="Sig_transdc_resp-reg_receiver"/>
</dbReference>
<feature type="domain" description="HTH LytTR-type" evidence="3">
    <location>
        <begin position="166"/>
        <end position="273"/>
    </location>
</feature>
<dbReference type="PANTHER" id="PTHR37299">
    <property type="entry name" value="TRANSCRIPTIONAL REGULATOR-RELATED"/>
    <property type="match status" value="1"/>
</dbReference>
<keyword evidence="5" id="KW-1185">Reference proteome</keyword>
<reference evidence="5" key="1">
    <citation type="journal article" date="2019" name="Int. J. Syst. Evol. Microbiol.">
        <title>The Global Catalogue of Microorganisms (GCM) 10K type strain sequencing project: providing services to taxonomists for standard genome sequencing and annotation.</title>
        <authorList>
            <consortium name="The Broad Institute Genomics Platform"/>
            <consortium name="The Broad Institute Genome Sequencing Center for Infectious Disease"/>
            <person name="Wu L."/>
            <person name="Ma J."/>
        </authorList>
    </citation>
    <scope>NUCLEOTIDE SEQUENCE [LARGE SCALE GENOMIC DNA]</scope>
    <source>
        <strain evidence="5">KCTC 52344</strain>
    </source>
</reference>
<dbReference type="PROSITE" id="PS50110">
    <property type="entry name" value="RESPONSE_REGULATORY"/>
    <property type="match status" value="1"/>
</dbReference>
<proteinExistence type="predicted"/>
<feature type="domain" description="Response regulatory" evidence="2">
    <location>
        <begin position="27"/>
        <end position="139"/>
    </location>
</feature>
<evidence type="ECO:0000259" key="2">
    <source>
        <dbReference type="PROSITE" id="PS50110"/>
    </source>
</evidence>
<dbReference type="InterPro" id="IPR011006">
    <property type="entry name" value="CheY-like_superfamily"/>
</dbReference>
<evidence type="ECO:0000256" key="1">
    <source>
        <dbReference type="PROSITE-ProRule" id="PRU00169"/>
    </source>
</evidence>
<dbReference type="PROSITE" id="PS50930">
    <property type="entry name" value="HTH_LYTTR"/>
    <property type="match status" value="1"/>
</dbReference>
<accession>A0ABW5J815</accession>
<organism evidence="4 5">
    <name type="scientific">Emticicia soli</name>
    <dbReference type="NCBI Taxonomy" id="2027878"/>
    <lineage>
        <taxon>Bacteria</taxon>
        <taxon>Pseudomonadati</taxon>
        <taxon>Bacteroidota</taxon>
        <taxon>Cytophagia</taxon>
        <taxon>Cytophagales</taxon>
        <taxon>Leadbetterellaceae</taxon>
        <taxon>Emticicia</taxon>
    </lineage>
</organism>
<evidence type="ECO:0000259" key="3">
    <source>
        <dbReference type="PROSITE" id="PS50930"/>
    </source>
</evidence>
<comment type="caution">
    <text evidence="4">The sequence shown here is derived from an EMBL/GenBank/DDBJ whole genome shotgun (WGS) entry which is preliminary data.</text>
</comment>
<dbReference type="InterPro" id="IPR046947">
    <property type="entry name" value="LytR-like"/>
</dbReference>
<dbReference type="PANTHER" id="PTHR37299:SF1">
    <property type="entry name" value="STAGE 0 SPORULATION PROTEIN A HOMOLOG"/>
    <property type="match status" value="1"/>
</dbReference>
<gene>
    <name evidence="4" type="ORF">ACFSR2_14785</name>
</gene>
<evidence type="ECO:0000313" key="5">
    <source>
        <dbReference type="Proteomes" id="UP001597510"/>
    </source>
</evidence>
<dbReference type="EMBL" id="JBHULC010000014">
    <property type="protein sequence ID" value="MFD2522164.1"/>
    <property type="molecule type" value="Genomic_DNA"/>
</dbReference>
<dbReference type="RefSeq" id="WP_340240524.1">
    <property type="nucleotide sequence ID" value="NZ_JBBEWC010000021.1"/>
</dbReference>
<dbReference type="Gene3D" id="3.40.50.2300">
    <property type="match status" value="1"/>
</dbReference>
<sequence>MSRKFFFAKTEIFNLKAEISTPKLPMNILIVEKTEDSFKLIAEVLAEYYPMSEFIHCRSVQDTLAYLAMNGNISLGFFEIELADGLCFEIFREANVAFPIVFMSAYDKYWLQAMPFNAIDYLRKPVEKMEIIRVLDKYETLKKHFLVSLSANDSVAYYKTSSKDRLIAKKGTNYYVIKLDEVAFIYTESRMIFLIDKNGERYTIEKNLSELELELPSRQFFRVNRKFIVSIDAIKSFKPSFKGKIALELMHLSKAEVSISQENAAQFKKWIEG</sequence>
<evidence type="ECO:0000313" key="4">
    <source>
        <dbReference type="EMBL" id="MFD2522164.1"/>
    </source>
</evidence>
<dbReference type="Proteomes" id="UP001597510">
    <property type="component" value="Unassembled WGS sequence"/>
</dbReference>
<dbReference type="Pfam" id="PF04397">
    <property type="entry name" value="LytTR"/>
    <property type="match status" value="1"/>
</dbReference>
<dbReference type="InterPro" id="IPR007492">
    <property type="entry name" value="LytTR_DNA-bd_dom"/>
</dbReference>